<keyword evidence="2" id="KW-1185">Reference proteome</keyword>
<accession>A0ACC6SC72</accession>
<dbReference type="EMBL" id="JBBMEW010000010">
    <property type="protein sequence ID" value="MEQ2527666.1"/>
    <property type="molecule type" value="Genomic_DNA"/>
</dbReference>
<evidence type="ECO:0000313" key="2">
    <source>
        <dbReference type="Proteomes" id="UP001439875"/>
    </source>
</evidence>
<sequence>MVELSLPNFLEAYYIYGSVSFGAFDFSKSDIDFIIVTKRKANETDINISKKIHSDLHRKFNKTILDGIYLLKHDIESLNKGEIPCLRFNDGEFKGIKTFDRNSVDAFGLKKWGIP</sequence>
<comment type="caution">
    <text evidence="1">The sequence shown here is derived from an EMBL/GenBank/DDBJ whole genome shotgun (WGS) entry which is preliminary data.</text>
</comment>
<evidence type="ECO:0000313" key="1">
    <source>
        <dbReference type="EMBL" id="MEQ2527666.1"/>
    </source>
</evidence>
<proteinExistence type="predicted"/>
<name>A0ACC6SC72_9BACI</name>
<gene>
    <name evidence="1" type="ORF">WMO40_13225</name>
</gene>
<dbReference type="Proteomes" id="UP001439875">
    <property type="component" value="Unassembled WGS sequence"/>
</dbReference>
<organism evidence="1 2">
    <name type="scientific">Robertmurraya yapensis</name>
    <name type="common">ex Hitch et al 2024</name>
    <dbReference type="NCBI Taxonomy" id="3133160"/>
    <lineage>
        <taxon>Bacteria</taxon>
        <taxon>Bacillati</taxon>
        <taxon>Bacillota</taxon>
        <taxon>Bacilli</taxon>
        <taxon>Bacillales</taxon>
        <taxon>Bacillaceae</taxon>
        <taxon>Robertmurraya</taxon>
    </lineage>
</organism>
<protein>
    <submittedName>
        <fullName evidence="1">Uncharacterized protein</fullName>
    </submittedName>
</protein>
<reference evidence="1" key="1">
    <citation type="submission" date="2024-03" db="EMBL/GenBank/DDBJ databases">
        <title>Human intestinal bacterial collection.</title>
        <authorList>
            <person name="Pauvert C."/>
            <person name="Hitch T.C.A."/>
            <person name="Clavel T."/>
        </authorList>
    </citation>
    <scope>NUCLEOTIDE SEQUENCE</scope>
    <source>
        <strain evidence="1">CLA-AA-H227</strain>
    </source>
</reference>